<protein>
    <recommendedName>
        <fullName evidence="7">Methyltransferase domain-containing protein</fullName>
    </recommendedName>
</protein>
<dbReference type="EMBL" id="JH711574">
    <property type="protein sequence ID" value="EIW85718.1"/>
    <property type="molecule type" value="Genomic_DNA"/>
</dbReference>
<dbReference type="SUPFAM" id="SSF53335">
    <property type="entry name" value="S-adenosyl-L-methionine-dependent methyltransferases"/>
    <property type="match status" value="1"/>
</dbReference>
<comment type="pathway">
    <text evidence="1">Secondary metabolite biosynthesis.</text>
</comment>
<dbReference type="Proteomes" id="UP000053558">
    <property type="component" value="Unassembled WGS sequence"/>
</dbReference>
<dbReference type="PANTHER" id="PTHR35897:SF1">
    <property type="entry name" value="METHYLTRANSFERASE AUSD"/>
    <property type="match status" value="1"/>
</dbReference>
<dbReference type="OrthoDB" id="2094832at2759"/>
<comment type="similarity">
    <text evidence="4">Belongs to the class I-like SAM-binding methyltransferase superfamily.</text>
</comment>
<proteinExistence type="inferred from homology"/>
<reference evidence="6" key="1">
    <citation type="journal article" date="2012" name="Science">
        <title>The Paleozoic origin of enzymatic lignin decomposition reconstructed from 31 fungal genomes.</title>
        <authorList>
            <person name="Floudas D."/>
            <person name="Binder M."/>
            <person name="Riley R."/>
            <person name="Barry K."/>
            <person name="Blanchette R.A."/>
            <person name="Henrissat B."/>
            <person name="Martinez A.T."/>
            <person name="Otillar R."/>
            <person name="Spatafora J.W."/>
            <person name="Yadav J.S."/>
            <person name="Aerts A."/>
            <person name="Benoit I."/>
            <person name="Boyd A."/>
            <person name="Carlson A."/>
            <person name="Copeland A."/>
            <person name="Coutinho P.M."/>
            <person name="de Vries R.P."/>
            <person name="Ferreira P."/>
            <person name="Findley K."/>
            <person name="Foster B."/>
            <person name="Gaskell J."/>
            <person name="Glotzer D."/>
            <person name="Gorecki P."/>
            <person name="Heitman J."/>
            <person name="Hesse C."/>
            <person name="Hori C."/>
            <person name="Igarashi K."/>
            <person name="Jurgens J.A."/>
            <person name="Kallen N."/>
            <person name="Kersten P."/>
            <person name="Kohler A."/>
            <person name="Kuees U."/>
            <person name="Kumar T.K.A."/>
            <person name="Kuo A."/>
            <person name="LaButti K."/>
            <person name="Larrondo L.F."/>
            <person name="Lindquist E."/>
            <person name="Ling A."/>
            <person name="Lombard V."/>
            <person name="Lucas S."/>
            <person name="Lundell T."/>
            <person name="Martin R."/>
            <person name="McLaughlin D.J."/>
            <person name="Morgenstern I."/>
            <person name="Morin E."/>
            <person name="Murat C."/>
            <person name="Nagy L.G."/>
            <person name="Nolan M."/>
            <person name="Ohm R.A."/>
            <person name="Patyshakuliyeva A."/>
            <person name="Rokas A."/>
            <person name="Ruiz-Duenas F.J."/>
            <person name="Sabat G."/>
            <person name="Salamov A."/>
            <person name="Samejima M."/>
            <person name="Schmutz J."/>
            <person name="Slot J.C."/>
            <person name="St John F."/>
            <person name="Stenlid J."/>
            <person name="Sun H."/>
            <person name="Sun S."/>
            <person name="Syed K."/>
            <person name="Tsang A."/>
            <person name="Wiebenga A."/>
            <person name="Young D."/>
            <person name="Pisabarro A."/>
            <person name="Eastwood D.C."/>
            <person name="Martin F."/>
            <person name="Cullen D."/>
            <person name="Grigoriev I.V."/>
            <person name="Hibbett D.S."/>
        </authorList>
    </citation>
    <scope>NUCLEOTIDE SEQUENCE [LARGE SCALE GENOMIC DNA]</scope>
    <source>
        <strain evidence="6">RWD-64-598 SS2</strain>
    </source>
</reference>
<comment type="caution">
    <text evidence="5">The sequence shown here is derived from an EMBL/GenBank/DDBJ whole genome shotgun (WGS) entry which is preliminary data.</text>
</comment>
<keyword evidence="3" id="KW-0949">S-adenosyl-L-methionine</keyword>
<dbReference type="PANTHER" id="PTHR35897">
    <property type="entry name" value="METHYLTRANSFERASE AUSD"/>
    <property type="match status" value="1"/>
</dbReference>
<dbReference type="InterPro" id="IPR051654">
    <property type="entry name" value="Meroterpenoid_MTases"/>
</dbReference>
<accession>A0A5M3N2X2</accession>
<evidence type="ECO:0008006" key="7">
    <source>
        <dbReference type="Google" id="ProtNLM"/>
    </source>
</evidence>
<dbReference type="KEGG" id="cput:CONPUDRAFT_48616"/>
<evidence type="ECO:0000256" key="1">
    <source>
        <dbReference type="ARBA" id="ARBA00005179"/>
    </source>
</evidence>
<evidence type="ECO:0000256" key="4">
    <source>
        <dbReference type="ARBA" id="ARBA00038314"/>
    </source>
</evidence>
<name>A0A5M3N2X2_CONPW</name>
<evidence type="ECO:0000256" key="3">
    <source>
        <dbReference type="ARBA" id="ARBA00022691"/>
    </source>
</evidence>
<dbReference type="AlphaFoldDB" id="A0A5M3N2X2"/>
<dbReference type="RefSeq" id="XP_007764091.1">
    <property type="nucleotide sequence ID" value="XM_007765901.1"/>
</dbReference>
<organism evidence="5 6">
    <name type="scientific">Coniophora puteana (strain RWD-64-598)</name>
    <name type="common">Brown rot fungus</name>
    <dbReference type="NCBI Taxonomy" id="741705"/>
    <lineage>
        <taxon>Eukaryota</taxon>
        <taxon>Fungi</taxon>
        <taxon>Dikarya</taxon>
        <taxon>Basidiomycota</taxon>
        <taxon>Agaricomycotina</taxon>
        <taxon>Agaricomycetes</taxon>
        <taxon>Agaricomycetidae</taxon>
        <taxon>Boletales</taxon>
        <taxon>Coniophorineae</taxon>
        <taxon>Coniophoraceae</taxon>
        <taxon>Coniophora</taxon>
    </lineage>
</organism>
<dbReference type="GeneID" id="19207283"/>
<dbReference type="Gene3D" id="3.40.50.150">
    <property type="entry name" value="Vaccinia Virus protein VP39"/>
    <property type="match status" value="1"/>
</dbReference>
<dbReference type="OMA" id="KIRDEAW"/>
<keyword evidence="6" id="KW-1185">Reference proteome</keyword>
<gene>
    <name evidence="5" type="ORF">CONPUDRAFT_48616</name>
</gene>
<evidence type="ECO:0000313" key="6">
    <source>
        <dbReference type="Proteomes" id="UP000053558"/>
    </source>
</evidence>
<keyword evidence="2" id="KW-0808">Transferase</keyword>
<dbReference type="GO" id="GO:0016740">
    <property type="term" value="F:transferase activity"/>
    <property type="evidence" value="ECO:0007669"/>
    <property type="project" value="UniProtKB-KW"/>
</dbReference>
<evidence type="ECO:0000313" key="5">
    <source>
        <dbReference type="EMBL" id="EIW85718.1"/>
    </source>
</evidence>
<dbReference type="InterPro" id="IPR029063">
    <property type="entry name" value="SAM-dependent_MTases_sf"/>
</dbReference>
<evidence type="ECO:0000256" key="2">
    <source>
        <dbReference type="ARBA" id="ARBA00022679"/>
    </source>
</evidence>
<sequence length="300" mass="33358">MKNKELVDDRYYNLKPDESAFFKAQTGIANDDELKKHIVAIQKKAYKVFPYSCILRFAFTQLKISSMTPIAYEHVLRLGRERPGAILVDAGCCFGNDARKSVSDGFPAENVVAFDLHPEFWDLGHELFKSTPQSFPAQFIPGNIFDDAMLSLPDSSSPSQRPEDLSSLTSLNPLRGHVSAIHASAFFHLFSKDAQADLAARLAGLLSPKPGSIIFGTHTGQFEASFQPYGPPGPGQVQIFCHSPETWKELWDGVVFPKGTVEVKAELEDATAYIRPDLAKEHTDSGGKGWWWLKWSVVRL</sequence>